<dbReference type="AlphaFoldDB" id="A0A2G3PMK3"/>
<dbReference type="EMBL" id="PEBD01000008">
    <property type="protein sequence ID" value="PHV66963.1"/>
    <property type="molecule type" value="Genomic_DNA"/>
</dbReference>
<dbReference type="InterPro" id="IPR002645">
    <property type="entry name" value="STAS_dom"/>
</dbReference>
<evidence type="ECO:0000259" key="1">
    <source>
        <dbReference type="PROSITE" id="PS50801"/>
    </source>
</evidence>
<proteinExistence type="predicted"/>
<sequence length="136" mass="14913">MSPSETNFYPELRDIGSMTELGHTCTRKITFSCTRAHPVVVRVDGEVDRDTVVLLQDYLDHLLGGTKALIVDLSDVDFAPSSCLELLIDVAETAATEDRWFAVACGRPVSRPLELLGDLVECFDSLESARQATPAQ</sequence>
<dbReference type="Gene3D" id="3.30.750.24">
    <property type="entry name" value="STAS domain"/>
    <property type="match status" value="1"/>
</dbReference>
<dbReference type="InterPro" id="IPR036513">
    <property type="entry name" value="STAS_dom_sf"/>
</dbReference>
<evidence type="ECO:0000313" key="2">
    <source>
        <dbReference type="EMBL" id="PHV66963.1"/>
    </source>
</evidence>
<dbReference type="Proteomes" id="UP000225108">
    <property type="component" value="Unassembled WGS sequence"/>
</dbReference>
<comment type="caution">
    <text evidence="2">The sequence shown here is derived from an EMBL/GenBank/DDBJ whole genome shotgun (WGS) entry which is preliminary data.</text>
</comment>
<protein>
    <recommendedName>
        <fullName evidence="1">STAS domain-containing protein</fullName>
    </recommendedName>
</protein>
<dbReference type="Pfam" id="PF13466">
    <property type="entry name" value="STAS_2"/>
    <property type="match status" value="1"/>
</dbReference>
<gene>
    <name evidence="2" type="ORF">CSW57_12075</name>
</gene>
<dbReference type="CDD" id="cd07043">
    <property type="entry name" value="STAS_anti-anti-sigma_factors"/>
    <property type="match status" value="1"/>
</dbReference>
<feature type="domain" description="STAS" evidence="1">
    <location>
        <begin position="39"/>
        <end position="92"/>
    </location>
</feature>
<dbReference type="RefSeq" id="WP_099382965.1">
    <property type="nucleotide sequence ID" value="NZ_PEBD01000008.1"/>
</dbReference>
<reference evidence="2 3" key="1">
    <citation type="submission" date="2017-10" db="EMBL/GenBank/DDBJ databases">
        <title>The draft genome sequence of Williamsia sp. BULT 1.1 isolated from the semi-arid grassland soils from South Africa.</title>
        <authorList>
            <person name="Kabwe M.H."/>
            <person name="Govender N."/>
            <person name="Mutseka Lunga P."/>
            <person name="Vikram S."/>
            <person name="Makhalanyane T.P."/>
        </authorList>
    </citation>
    <scope>NUCLEOTIDE SEQUENCE [LARGE SCALE GENOMIC DNA]</scope>
    <source>
        <strain evidence="2 3">BULT 1.1</strain>
    </source>
</reference>
<dbReference type="InterPro" id="IPR058548">
    <property type="entry name" value="MlaB-like_STAS"/>
</dbReference>
<name>A0A2G3PMK3_WILMA</name>
<accession>A0A2G3PMK3</accession>
<dbReference type="SUPFAM" id="SSF52091">
    <property type="entry name" value="SpoIIaa-like"/>
    <property type="match status" value="1"/>
</dbReference>
<evidence type="ECO:0000313" key="3">
    <source>
        <dbReference type="Proteomes" id="UP000225108"/>
    </source>
</evidence>
<organism evidence="2 3">
    <name type="scientific">Williamsia marianensis</name>
    <dbReference type="NCBI Taxonomy" id="85044"/>
    <lineage>
        <taxon>Bacteria</taxon>
        <taxon>Bacillati</taxon>
        <taxon>Actinomycetota</taxon>
        <taxon>Actinomycetes</taxon>
        <taxon>Mycobacteriales</taxon>
        <taxon>Nocardiaceae</taxon>
        <taxon>Williamsia</taxon>
    </lineage>
</organism>
<dbReference type="PROSITE" id="PS50801">
    <property type="entry name" value="STAS"/>
    <property type="match status" value="1"/>
</dbReference>